<dbReference type="Gene3D" id="3.20.20.80">
    <property type="entry name" value="Glycosidases"/>
    <property type="match status" value="1"/>
</dbReference>
<dbReference type="SUPFAM" id="SSF51445">
    <property type="entry name" value="(Trans)glycosidases"/>
    <property type="match status" value="1"/>
</dbReference>
<dbReference type="AlphaFoldDB" id="A0A1G6YKX6"/>
<dbReference type="InterPro" id="IPR017853">
    <property type="entry name" value="GH"/>
</dbReference>
<dbReference type="Pfam" id="PF13692">
    <property type="entry name" value="Glyco_trans_1_4"/>
    <property type="match status" value="1"/>
</dbReference>
<dbReference type="Proteomes" id="UP000198781">
    <property type="component" value="Unassembled WGS sequence"/>
</dbReference>
<evidence type="ECO:0000313" key="3">
    <source>
        <dbReference type="Proteomes" id="UP000198781"/>
    </source>
</evidence>
<dbReference type="OrthoDB" id="9816564at2"/>
<dbReference type="Gene3D" id="3.40.50.2000">
    <property type="entry name" value="Glycogen Phosphorylase B"/>
    <property type="match status" value="1"/>
</dbReference>
<accession>A0A1G6YKX6</accession>
<feature type="compositionally biased region" description="Basic and acidic residues" evidence="1">
    <location>
        <begin position="1"/>
        <end position="11"/>
    </location>
</feature>
<dbReference type="EMBL" id="FMZC01000010">
    <property type="protein sequence ID" value="SDD91038.1"/>
    <property type="molecule type" value="Genomic_DNA"/>
</dbReference>
<organism evidence="2 3">
    <name type="scientific">Paracidovorax valerianellae</name>
    <dbReference type="NCBI Taxonomy" id="187868"/>
    <lineage>
        <taxon>Bacteria</taxon>
        <taxon>Pseudomonadati</taxon>
        <taxon>Pseudomonadota</taxon>
        <taxon>Betaproteobacteria</taxon>
        <taxon>Burkholderiales</taxon>
        <taxon>Comamonadaceae</taxon>
        <taxon>Paracidovorax</taxon>
    </lineage>
</organism>
<dbReference type="SUPFAM" id="SSF53756">
    <property type="entry name" value="UDP-Glycosyltransferase/glycogen phosphorylase"/>
    <property type="match status" value="1"/>
</dbReference>
<evidence type="ECO:0000313" key="2">
    <source>
        <dbReference type="EMBL" id="SDD91038.1"/>
    </source>
</evidence>
<protein>
    <submittedName>
        <fullName evidence="2">Glycosyltransferase involved in cell wall bisynthesis</fullName>
    </submittedName>
</protein>
<gene>
    <name evidence="2" type="ORF">SAMN05192589_110100</name>
</gene>
<feature type="region of interest" description="Disordered" evidence="1">
    <location>
        <begin position="826"/>
        <end position="866"/>
    </location>
</feature>
<name>A0A1G6YKX6_9BURK</name>
<reference evidence="2 3" key="1">
    <citation type="submission" date="2016-10" db="EMBL/GenBank/DDBJ databases">
        <authorList>
            <person name="de Groot N.N."/>
        </authorList>
    </citation>
    <scope>NUCLEOTIDE SEQUENCE [LARGE SCALE GENOMIC DNA]</scope>
    <source>
        <strain evidence="2 3">DSM 16619</strain>
    </source>
</reference>
<dbReference type="PANTHER" id="PTHR12526">
    <property type="entry name" value="GLYCOSYLTRANSFERASE"/>
    <property type="match status" value="1"/>
</dbReference>
<sequence>MGGFEGADHVNSRGQRLDLQGSNGHRDMLREDYERVARFGIRTIRESIGWRITESTGSLEKDPPLQQLRRMAGMAADAGLQVIWTIHHYGLPEGIDFFSDTFAVRFADFCDRVARVLSGLSEVPTVYQPINEISFLSWAAGTTSLMHPYQGGDSARGYDLKCRLVQAALLGCDALWATDPGARIVHTDPLIHVVPAANAPDETTAERWRGEALALGMEQYQAWDMLCGRLEPGLGGAPRYLDVLGLNYYHSNQWEHPGDARLYWHLNDPRRRDLADLLDDVWQRYQRPLFIAETGHVGDGRGPWLDDIAQAALRCRERGTPLEGICLYPLVDRTDWEEPDRWHRSGLWDVHARPLPPSNAERDEGETIADSRHVFSRVLHAPLADRLLHWQRVLNGAPSSVDDVAAGVTPAADGAIESFGSYLDAEAERPLHLSRLTHALPSPFTLHPPSQGHAMTTLIVFSHLRWDFVYQRPQQLLSRLADRFQVVFVEEPITSANHATLERLHPCRGVEVLRPHLPGNAPGFHDEHIPHLRSLIAGYLDSRGIDDYLLWFYTPMATPLAADLEPCAVIYDCMDELSAFRNAPRQLLQRENMLFKFADLVFTGGQSLYEAKRLRHDQVHCFPSSVDADHYSRAIDSGVQDHPAQAAIPRPRLGYFGVIDERVDLDLIASLADAHGEWQVVMVGPVVKIDPTTLPQRPNLYWLGQRSYEELPDLIAGWDVCLLPFALNESTRYISPTKTLEYLAAGKPVVSTPIRDVVTPYGDQGVVAIAASHDEFARACERALARNAQDALHHKALREQVLAGISWDHTVARMIDLIESVRDRQTAEQSPLAEQNGAPTAPARQRSAARTATGRFDGTAPASAVA</sequence>
<keyword evidence="2" id="KW-0808">Transferase</keyword>
<dbReference type="GO" id="GO:0016740">
    <property type="term" value="F:transferase activity"/>
    <property type="evidence" value="ECO:0007669"/>
    <property type="project" value="UniProtKB-KW"/>
</dbReference>
<keyword evidence="3" id="KW-1185">Reference proteome</keyword>
<proteinExistence type="predicted"/>
<feature type="region of interest" description="Disordered" evidence="1">
    <location>
        <begin position="1"/>
        <end position="22"/>
    </location>
</feature>
<dbReference type="STRING" id="187868.SAMN05192589_110100"/>
<evidence type="ECO:0000256" key="1">
    <source>
        <dbReference type="SAM" id="MobiDB-lite"/>
    </source>
</evidence>
<dbReference type="PANTHER" id="PTHR12526:SF630">
    <property type="entry name" value="GLYCOSYLTRANSFERASE"/>
    <property type="match status" value="1"/>
</dbReference>